<feature type="transmembrane region" description="Helical" evidence="16">
    <location>
        <begin position="45"/>
        <end position="69"/>
    </location>
</feature>
<accession>A0ABN7AX89</accession>
<feature type="transmembrane region" description="Helical" evidence="16">
    <location>
        <begin position="185"/>
        <end position="207"/>
    </location>
</feature>
<feature type="compositionally biased region" description="Polar residues" evidence="15">
    <location>
        <begin position="1453"/>
        <end position="1463"/>
    </location>
</feature>
<organism evidence="18 19">
    <name type="scientific">Nesidiocoris tenuis</name>
    <dbReference type="NCBI Taxonomy" id="355587"/>
    <lineage>
        <taxon>Eukaryota</taxon>
        <taxon>Metazoa</taxon>
        <taxon>Ecdysozoa</taxon>
        <taxon>Arthropoda</taxon>
        <taxon>Hexapoda</taxon>
        <taxon>Insecta</taxon>
        <taxon>Pterygota</taxon>
        <taxon>Neoptera</taxon>
        <taxon>Paraneoptera</taxon>
        <taxon>Hemiptera</taxon>
        <taxon>Heteroptera</taxon>
        <taxon>Panheteroptera</taxon>
        <taxon>Cimicomorpha</taxon>
        <taxon>Miridae</taxon>
        <taxon>Dicyphina</taxon>
        <taxon>Nesidiocoris</taxon>
    </lineage>
</organism>
<feature type="transmembrane region" description="Helical" evidence="16">
    <location>
        <begin position="809"/>
        <end position="828"/>
    </location>
</feature>
<feature type="transmembrane region" description="Helical" evidence="16">
    <location>
        <begin position="637"/>
        <end position="660"/>
    </location>
</feature>
<feature type="compositionally biased region" description="Basic and acidic residues" evidence="15">
    <location>
        <begin position="1464"/>
        <end position="1493"/>
    </location>
</feature>
<evidence type="ECO:0000256" key="3">
    <source>
        <dbReference type="ARBA" id="ARBA00004141"/>
    </source>
</evidence>
<evidence type="ECO:0000256" key="2">
    <source>
        <dbReference type="ARBA" id="ARBA00001946"/>
    </source>
</evidence>
<comment type="catalytic activity">
    <reaction evidence="1">
        <text>ATP = 3',5'-cyclic AMP + diphosphate</text>
        <dbReference type="Rhea" id="RHEA:15389"/>
        <dbReference type="ChEBI" id="CHEBI:30616"/>
        <dbReference type="ChEBI" id="CHEBI:33019"/>
        <dbReference type="ChEBI" id="CHEBI:58165"/>
        <dbReference type="EC" id="4.6.1.1"/>
    </reaction>
</comment>
<feature type="compositionally biased region" description="Polar residues" evidence="15">
    <location>
        <begin position="1321"/>
        <end position="1330"/>
    </location>
</feature>
<dbReference type="InterPro" id="IPR032628">
    <property type="entry name" value="AC_N"/>
</dbReference>
<feature type="domain" description="Guanylate cyclase" evidence="17">
    <location>
        <begin position="279"/>
        <end position="406"/>
    </location>
</feature>
<dbReference type="PANTHER" id="PTHR45627:SF26">
    <property type="entry name" value="ADENYLATE CYCLASE TYPE 1"/>
    <property type="match status" value="1"/>
</dbReference>
<evidence type="ECO:0000256" key="1">
    <source>
        <dbReference type="ARBA" id="ARBA00001593"/>
    </source>
</evidence>
<evidence type="ECO:0000256" key="16">
    <source>
        <dbReference type="SAM" id="Phobius"/>
    </source>
</evidence>
<feature type="compositionally biased region" description="Polar residues" evidence="15">
    <location>
        <begin position="1345"/>
        <end position="1364"/>
    </location>
</feature>
<keyword evidence="13 14" id="KW-0456">Lyase</keyword>
<dbReference type="PROSITE" id="PS00452">
    <property type="entry name" value="GUANYLATE_CYCLASE_1"/>
    <property type="match status" value="2"/>
</dbReference>
<evidence type="ECO:0000256" key="8">
    <source>
        <dbReference type="ARBA" id="ARBA00022840"/>
    </source>
</evidence>
<feature type="compositionally biased region" description="Low complexity" evidence="15">
    <location>
        <begin position="1277"/>
        <end position="1290"/>
    </location>
</feature>
<dbReference type="Pfam" id="PF16214">
    <property type="entry name" value="AC_N"/>
    <property type="match status" value="1"/>
</dbReference>
<feature type="region of interest" description="Disordered" evidence="15">
    <location>
        <begin position="1142"/>
        <end position="1200"/>
    </location>
</feature>
<evidence type="ECO:0000256" key="12">
    <source>
        <dbReference type="ARBA" id="ARBA00023136"/>
    </source>
</evidence>
<feature type="region of interest" description="Disordered" evidence="15">
    <location>
        <begin position="1260"/>
        <end position="1620"/>
    </location>
</feature>
<dbReference type="Pfam" id="PF06327">
    <property type="entry name" value="Adcy_cons_dom"/>
    <property type="match status" value="1"/>
</dbReference>
<dbReference type="Proteomes" id="UP001307889">
    <property type="component" value="Chromosome 7"/>
</dbReference>
<reference evidence="18 19" key="1">
    <citation type="submission" date="2023-09" db="EMBL/GenBank/DDBJ databases">
        <title>Nesidiocoris tenuis whole genome shotgun sequence.</title>
        <authorList>
            <person name="Shibata T."/>
            <person name="Shimoda M."/>
            <person name="Kobayashi T."/>
            <person name="Uehara T."/>
        </authorList>
    </citation>
    <scope>NUCLEOTIDE SEQUENCE [LARGE SCALE GENOMIC DNA]</scope>
    <source>
        <strain evidence="18 19">Japan</strain>
    </source>
</reference>
<evidence type="ECO:0000256" key="14">
    <source>
        <dbReference type="RuleBase" id="RU000405"/>
    </source>
</evidence>
<keyword evidence="8" id="KW-0067">ATP-binding</keyword>
<name>A0ABN7AX89_9HEMI</name>
<feature type="compositionally biased region" description="Basic and acidic residues" evidence="15">
    <location>
        <begin position="1561"/>
        <end position="1587"/>
    </location>
</feature>
<dbReference type="EMBL" id="AP028915">
    <property type="protein sequence ID" value="BES96800.1"/>
    <property type="molecule type" value="Genomic_DNA"/>
</dbReference>
<keyword evidence="11" id="KW-0115">cAMP biosynthesis</keyword>
<keyword evidence="10 16" id="KW-1133">Transmembrane helix</keyword>
<evidence type="ECO:0000259" key="17">
    <source>
        <dbReference type="PROSITE" id="PS50125"/>
    </source>
</evidence>
<feature type="domain" description="Guanylate cyclase" evidence="17">
    <location>
        <begin position="902"/>
        <end position="1046"/>
    </location>
</feature>
<keyword evidence="6" id="KW-0479">Metal-binding</keyword>
<protein>
    <recommendedName>
        <fullName evidence="4">adenylate cyclase</fullName>
        <ecNumber evidence="4">4.6.1.1</ecNumber>
    </recommendedName>
</protein>
<feature type="transmembrane region" description="Helical" evidence="16">
    <location>
        <begin position="75"/>
        <end position="93"/>
    </location>
</feature>
<comment type="cofactor">
    <cofactor evidence="2">
        <name>Mg(2+)</name>
        <dbReference type="ChEBI" id="CHEBI:18420"/>
    </cofactor>
</comment>
<feature type="compositionally biased region" description="Pro residues" evidence="15">
    <location>
        <begin position="1173"/>
        <end position="1200"/>
    </location>
</feature>
<dbReference type="InterPro" id="IPR029787">
    <property type="entry name" value="Nucleotide_cyclase"/>
</dbReference>
<feature type="transmembrane region" description="Helical" evidence="16">
    <location>
        <begin position="701"/>
        <end position="719"/>
    </location>
</feature>
<feature type="compositionally biased region" description="Polar residues" evidence="15">
    <location>
        <begin position="1404"/>
        <end position="1420"/>
    </location>
</feature>
<dbReference type="Pfam" id="PF00211">
    <property type="entry name" value="Guanylate_cyc"/>
    <property type="match status" value="2"/>
</dbReference>
<feature type="compositionally biased region" description="Low complexity" evidence="15">
    <location>
        <begin position="1387"/>
        <end position="1403"/>
    </location>
</feature>
<dbReference type="EC" id="4.6.1.1" evidence="4"/>
<dbReference type="InterPro" id="IPR009398">
    <property type="entry name" value="Adcy_conserved_dom"/>
</dbReference>
<feature type="compositionally biased region" description="Low complexity" evidence="15">
    <location>
        <begin position="1365"/>
        <end position="1376"/>
    </location>
</feature>
<dbReference type="PROSITE" id="PS50125">
    <property type="entry name" value="GUANYLATE_CYCLASE_2"/>
    <property type="match status" value="2"/>
</dbReference>
<feature type="compositionally biased region" description="Acidic residues" evidence="15">
    <location>
        <begin position="1588"/>
        <end position="1600"/>
    </location>
</feature>
<keyword evidence="5 16" id="KW-0812">Transmembrane</keyword>
<evidence type="ECO:0000313" key="18">
    <source>
        <dbReference type="EMBL" id="BES96800.1"/>
    </source>
</evidence>
<feature type="transmembrane region" description="Helical" evidence="16">
    <location>
        <begin position="100"/>
        <end position="122"/>
    </location>
</feature>
<evidence type="ECO:0000256" key="7">
    <source>
        <dbReference type="ARBA" id="ARBA00022741"/>
    </source>
</evidence>
<dbReference type="SMART" id="SM00044">
    <property type="entry name" value="CYCc"/>
    <property type="match status" value="2"/>
</dbReference>
<comment type="subcellular location">
    <subcellularLocation>
        <location evidence="3">Membrane</location>
        <topology evidence="3">Multi-pass membrane protein</topology>
    </subcellularLocation>
</comment>
<feature type="transmembrane region" description="Helical" evidence="16">
    <location>
        <begin position="134"/>
        <end position="153"/>
    </location>
</feature>
<dbReference type="SUPFAM" id="SSF55073">
    <property type="entry name" value="Nucleotide cyclase"/>
    <property type="match status" value="2"/>
</dbReference>
<feature type="transmembrane region" description="Helical" evidence="16">
    <location>
        <begin position="749"/>
        <end position="770"/>
    </location>
</feature>
<evidence type="ECO:0000256" key="5">
    <source>
        <dbReference type="ARBA" id="ARBA00022692"/>
    </source>
</evidence>
<evidence type="ECO:0000256" key="15">
    <source>
        <dbReference type="SAM" id="MobiDB-lite"/>
    </source>
</evidence>
<evidence type="ECO:0000256" key="13">
    <source>
        <dbReference type="ARBA" id="ARBA00023239"/>
    </source>
</evidence>
<feature type="transmembrane region" description="Helical" evidence="16">
    <location>
        <begin position="160"/>
        <end position="179"/>
    </location>
</feature>
<feature type="transmembrane region" description="Helical" evidence="16">
    <location>
        <begin position="666"/>
        <end position="689"/>
    </location>
</feature>
<evidence type="ECO:0000256" key="6">
    <source>
        <dbReference type="ARBA" id="ARBA00022723"/>
    </source>
</evidence>
<keyword evidence="12 16" id="KW-0472">Membrane</keyword>
<evidence type="ECO:0000256" key="11">
    <source>
        <dbReference type="ARBA" id="ARBA00022998"/>
    </source>
</evidence>
<dbReference type="InterPro" id="IPR001054">
    <property type="entry name" value="A/G_cyclase"/>
</dbReference>
<dbReference type="CDD" id="cd07302">
    <property type="entry name" value="CHD"/>
    <property type="match status" value="2"/>
</dbReference>
<proteinExistence type="inferred from homology"/>
<gene>
    <name evidence="18" type="ORF">NTJ_09612</name>
</gene>
<dbReference type="PANTHER" id="PTHR45627">
    <property type="entry name" value="ADENYLATE CYCLASE TYPE 1"/>
    <property type="match status" value="1"/>
</dbReference>
<sequence length="1737" mass="193594">MDHSVKAMEHRKLVFSRLVDRQRFENDELEALYQRYIFKLQHSSVTSVVCIFLLLTALLANISFVYNRALTAHNVYHLLHCLLFIFLLVFLSTRYMQDTYLLWVCYVILFFCVTFVAIGLPIGESGLKLESRRVFPEGVWHIIFVLFIAYAMLPLKTWVAALFGLALPLIHLAISAALVDQFQHLLWQQVAANVIVFTCINVVGLLLHSLMEHAQRRAFLDTRNCIAARLEMEDENEKLERLLLSVLPQHVAMEMKADIMSPVEGQFHKIYIQRHENVSILFADIVGFTVLASQCTAQELVRLLNELFGRFDQLANDNHCLRIKILGDCYYCVSGLPEPRSDHAKCTVEMGLDMIDAIASVVEATDVHLNMRVGIHSGRVLCGVLGLRKWQYDVWSNDVTLANNMEAGGEAGRVHITQATLDYLGGEYEVEAGHGGTRNQYLRDHGITTYFIVPPVRRRKPLLFNTLQVRSALGAQRRKLSFKNVSNVVVQLLHSIKYSMEVPFSNMATPADHKASTARKDAVSDYFRGNSLEHNYSKVLDLQRALHAEPGSRPFNPADLNLRNSSAKNKVTDKFKRPFKKRHSSVYHQPQNRVNKYLSQAIEARSVDREKSEHVNILSLVFNDSSKENQYQSDIDVGYSTSLACSLILLLLIGGLQAVILPRTIILLLLFLTAFIWISVLLMLLLAVRLRWIIWDISQSFILRLAITIFTIILIYTVAQVNVFTCRFETECPPVNATAGWADHRLCPLPHYVAISCCLSYLSVAIFLRLPTLIKSSLLLLMAVVYTLLIKVSHVHIFDCYDKRVGAIVPTHVLSVVYIIMFVLAVAIHGRQVEWTARLDFLWKIQANEEKKDMDALQHSNKRILFNLLPSHVATHFLDNQFRNNMSAVSQELYYQSYSRVGVVFASITNYHEFYMELDGNNQGVECLRLLNEIIADFDELLGDDRFRSIDKIKTVGSTYMAAVGLMPEHRIIDNDEHSAALYMSHLVEFVFAMRDRLISINDNSYNNFMLRVGINIGPVVAGVIGARKPQYDIWGNTVNVASRMDSTGLPNHTQVTEEVYQVLKNHPYEFQCRGKVKVKGKGEMTTYFLTDRKQPGTMRIEELSSMRAGGLGNMYGGVATPLAFLQQVPDRSKLVRVGQRSLGPVPQAPSEEALPSGPPPPVPARNNSRYTPPWPRGPPGGPSIPPPPTMDPPCPIPLTGPPVISSSVVAAAKPYLKPLPKPPIKQKTPWSHLQRHYSDESLNSAAPFPIGACGGAGSGGAGAGGGRVHSSADEISSLNHSPSISSSDESYSKTTDASPSPSPPLLNLPDTKQYLFPSDIQVNPCSSPEMSPRASHDYIPPCFLTNNNPESVTSSRSFSPGKTNGNNNRAGSGRSAKARDSPRNNKSSSSSSRKTASSERATTGCSSAPHISTAPSETCASFEFSRNKRLKKNNSLEKASSRSVDSSKKDNSSQTDLKMSTPESEHDFEKQIRRLIEEQQHLSGELARHKQQEIGGFENEGEEGNREKEDGEGGEARHHVGQQAGASLPSDEELEVGGAPADAADGRGDEDPQNTDFEEEEKRIAEEVERQEEEVRRILAEEKEAEAAEGSEWSDEEAASEPLLGCDRESNGYMTDDPALDNISMVHETGLTDAEGALSDVNSAYEGNERDDGDNTSLSSRASSRLLDSDAVLSLDSLSALYDSEYDGNYQDDYRYYNRRSEVTPGELTNLADIRSMSESITRNFGRPRSETDSDI</sequence>
<evidence type="ECO:0000313" key="19">
    <source>
        <dbReference type="Proteomes" id="UP001307889"/>
    </source>
</evidence>
<dbReference type="InterPro" id="IPR018297">
    <property type="entry name" value="A/G_cyclase_CS"/>
</dbReference>
<feature type="compositionally biased region" description="Basic and acidic residues" evidence="15">
    <location>
        <begin position="1504"/>
        <end position="1519"/>
    </location>
</feature>
<keyword evidence="9" id="KW-0460">Magnesium</keyword>
<evidence type="ECO:0000256" key="9">
    <source>
        <dbReference type="ARBA" id="ARBA00022842"/>
    </source>
</evidence>
<dbReference type="Gene3D" id="3.30.70.1230">
    <property type="entry name" value="Nucleotide cyclase"/>
    <property type="match status" value="2"/>
</dbReference>
<feature type="transmembrane region" description="Helical" evidence="16">
    <location>
        <begin position="777"/>
        <end position="797"/>
    </location>
</feature>
<evidence type="ECO:0000256" key="10">
    <source>
        <dbReference type="ARBA" id="ARBA00022989"/>
    </source>
</evidence>
<keyword evidence="7" id="KW-0547">Nucleotide-binding</keyword>
<evidence type="ECO:0000256" key="4">
    <source>
        <dbReference type="ARBA" id="ARBA00012201"/>
    </source>
</evidence>
<keyword evidence="19" id="KW-1185">Reference proteome</keyword>
<comment type="similarity">
    <text evidence="14">Belongs to the adenylyl cyclase class-4/guanylyl cyclase family.</text>
</comment>